<dbReference type="GO" id="GO:0016887">
    <property type="term" value="F:ATP hydrolysis activity"/>
    <property type="evidence" value="ECO:0007669"/>
    <property type="project" value="InterPro"/>
</dbReference>
<dbReference type="InterPro" id="IPR050763">
    <property type="entry name" value="ABC_transporter_ATP-binding"/>
</dbReference>
<dbReference type="OMA" id="NKPHDAQ"/>
<comment type="caution">
    <text evidence="5">The sequence shown here is derived from an EMBL/GenBank/DDBJ whole genome shotgun (WGS) entry which is preliminary data.</text>
</comment>
<dbReference type="InterPro" id="IPR003439">
    <property type="entry name" value="ABC_transporter-like_ATP-bd"/>
</dbReference>
<proteinExistence type="predicted"/>
<dbReference type="Pfam" id="PF00005">
    <property type="entry name" value="ABC_tran"/>
    <property type="match status" value="1"/>
</dbReference>
<gene>
    <name evidence="5" type="ORF">HA332_09265</name>
</gene>
<evidence type="ECO:0000256" key="2">
    <source>
        <dbReference type="ARBA" id="ARBA00022741"/>
    </source>
</evidence>
<keyword evidence="2" id="KW-0547">Nucleotide-binding</keyword>
<organism evidence="5 6">
    <name type="scientific">Sulfurisphaera tokodaii</name>
    <dbReference type="NCBI Taxonomy" id="111955"/>
    <lineage>
        <taxon>Archaea</taxon>
        <taxon>Thermoproteota</taxon>
        <taxon>Thermoprotei</taxon>
        <taxon>Sulfolobales</taxon>
        <taxon>Sulfolobaceae</taxon>
        <taxon>Sulfurisphaera</taxon>
    </lineage>
</organism>
<protein>
    <submittedName>
        <fullName evidence="5">ABC transporter ATP-binding protein</fullName>
    </submittedName>
</protein>
<dbReference type="Proteomes" id="UP000646844">
    <property type="component" value="Unassembled WGS sequence"/>
</dbReference>
<evidence type="ECO:0000259" key="4">
    <source>
        <dbReference type="PROSITE" id="PS50893"/>
    </source>
</evidence>
<dbReference type="SUPFAM" id="SSF52540">
    <property type="entry name" value="P-loop containing nucleoside triphosphate hydrolases"/>
    <property type="match status" value="1"/>
</dbReference>
<dbReference type="GeneID" id="1460520"/>
<keyword evidence="1" id="KW-0813">Transport</keyword>
<dbReference type="PROSITE" id="PS50893">
    <property type="entry name" value="ABC_TRANSPORTER_2"/>
    <property type="match status" value="1"/>
</dbReference>
<evidence type="ECO:0000256" key="1">
    <source>
        <dbReference type="ARBA" id="ARBA00022448"/>
    </source>
</evidence>
<accession>A0A832TI55</accession>
<evidence type="ECO:0000313" key="5">
    <source>
        <dbReference type="EMBL" id="HII74545.1"/>
    </source>
</evidence>
<dbReference type="GO" id="GO:0005524">
    <property type="term" value="F:ATP binding"/>
    <property type="evidence" value="ECO:0007669"/>
    <property type="project" value="UniProtKB-KW"/>
</dbReference>
<name>A0A832TI55_9CREN</name>
<dbReference type="PANTHER" id="PTHR42711">
    <property type="entry name" value="ABC TRANSPORTER ATP-BINDING PROTEIN"/>
    <property type="match status" value="1"/>
</dbReference>
<dbReference type="SMART" id="SM00382">
    <property type="entry name" value="AAA"/>
    <property type="match status" value="1"/>
</dbReference>
<dbReference type="RefSeq" id="WP_010980522.1">
    <property type="nucleotide sequence ID" value="NZ_BAABQO010000010.1"/>
</dbReference>
<reference evidence="5" key="1">
    <citation type="journal article" date="2020" name="bioRxiv">
        <title>A rank-normalized archaeal taxonomy based on genome phylogeny resolves widespread incomplete and uneven classifications.</title>
        <authorList>
            <person name="Rinke C."/>
            <person name="Chuvochina M."/>
            <person name="Mussig A.J."/>
            <person name="Chaumeil P.-A."/>
            <person name="Waite D.W."/>
            <person name="Whitman W.B."/>
            <person name="Parks D.H."/>
            <person name="Hugenholtz P."/>
        </authorList>
    </citation>
    <scope>NUCLEOTIDE SEQUENCE</scope>
    <source>
        <strain evidence="5">UBA8838</strain>
    </source>
</reference>
<dbReference type="InterPro" id="IPR027417">
    <property type="entry name" value="P-loop_NTPase"/>
</dbReference>
<dbReference type="EMBL" id="DUJO01000047">
    <property type="protein sequence ID" value="HII74545.1"/>
    <property type="molecule type" value="Genomic_DNA"/>
</dbReference>
<keyword evidence="3 5" id="KW-0067">ATP-binding</keyword>
<feature type="domain" description="ABC transporter" evidence="4">
    <location>
        <begin position="2"/>
        <end position="227"/>
    </location>
</feature>
<evidence type="ECO:0000313" key="6">
    <source>
        <dbReference type="Proteomes" id="UP000646844"/>
    </source>
</evidence>
<dbReference type="AlphaFoldDB" id="A0A832TI55"/>
<sequence length="301" mass="33763">MIDVFGLVKKYSKREVLSNVSLGVRKGEFVSLIGPNGAGKTTLIRSILTLIKPDKGEVRIMGKDPFKDKSIFKNLGYVQELPNLPPFMTGREVLMLSAKLKGAKKDDVDELLDIVGMAEFADRQIAKYSKGMTQRIAIAEALLGNPEVMILDEPNIGIDPIFSVKVREMFNKLKKNGSSILMTSHELEDVKKLSDRVYMIYKGKIVFEGSVEQLVREFLGINVIIETNEVEKVLNLVSSLEYVKRVYRENSRVVVSLSEDKREELLKSLIQSNISVKGFYLDLNLEEAYARAINSVGNNAL</sequence>
<dbReference type="PANTHER" id="PTHR42711:SF18">
    <property type="entry name" value="ABC TRANSPORTER, ATP-BINDING PROTEIN"/>
    <property type="match status" value="1"/>
</dbReference>
<dbReference type="Gene3D" id="3.40.50.300">
    <property type="entry name" value="P-loop containing nucleotide triphosphate hydrolases"/>
    <property type="match status" value="1"/>
</dbReference>
<dbReference type="InterPro" id="IPR003593">
    <property type="entry name" value="AAA+_ATPase"/>
</dbReference>
<evidence type="ECO:0000256" key="3">
    <source>
        <dbReference type="ARBA" id="ARBA00022840"/>
    </source>
</evidence>